<dbReference type="InterPro" id="IPR012677">
    <property type="entry name" value="Nucleotide-bd_a/b_plait_sf"/>
</dbReference>
<dbReference type="InterPro" id="IPR000504">
    <property type="entry name" value="RRM_dom"/>
</dbReference>
<feature type="region of interest" description="Disordered" evidence="1">
    <location>
        <begin position="153"/>
        <end position="203"/>
    </location>
</feature>
<feature type="region of interest" description="Disordered" evidence="1">
    <location>
        <begin position="1"/>
        <end position="24"/>
    </location>
</feature>
<feature type="compositionally biased region" description="Basic residues" evidence="1">
    <location>
        <begin position="12"/>
        <end position="21"/>
    </location>
</feature>
<dbReference type="InterPro" id="IPR034393">
    <property type="entry name" value="TatSF1-like"/>
</dbReference>
<reference evidence="3" key="1">
    <citation type="submission" date="2022-08" db="EMBL/GenBank/DDBJ databases">
        <title>Novel sulfate-reducing endosymbionts in the free-living metamonad Anaeramoeba.</title>
        <authorList>
            <person name="Jerlstrom-Hultqvist J."/>
            <person name="Cepicka I."/>
            <person name="Gallot-Lavallee L."/>
            <person name="Salas-Leiva D."/>
            <person name="Curtis B.A."/>
            <person name="Zahonova K."/>
            <person name="Pipaliya S."/>
            <person name="Dacks J."/>
            <person name="Roger A.J."/>
        </authorList>
    </citation>
    <scope>NUCLEOTIDE SEQUENCE</scope>
    <source>
        <strain evidence="3">Schooner1</strain>
    </source>
</reference>
<feature type="domain" description="RRM" evidence="2">
    <location>
        <begin position="302"/>
        <end position="381"/>
    </location>
</feature>
<evidence type="ECO:0000259" key="2">
    <source>
        <dbReference type="SMART" id="SM00360"/>
    </source>
</evidence>
<feature type="compositionally biased region" description="Basic and acidic residues" evidence="1">
    <location>
        <begin position="159"/>
        <end position="181"/>
    </location>
</feature>
<dbReference type="Proteomes" id="UP001150062">
    <property type="component" value="Unassembled WGS sequence"/>
</dbReference>
<feature type="domain" description="RRM" evidence="2">
    <location>
        <begin position="113"/>
        <end position="243"/>
    </location>
</feature>
<dbReference type="Gene3D" id="3.30.70.330">
    <property type="match status" value="2"/>
</dbReference>
<dbReference type="InterPro" id="IPR035979">
    <property type="entry name" value="RBD_domain_sf"/>
</dbReference>
<protein>
    <submittedName>
        <fullName evidence="3">Splicing factor u2af-associated protein</fullName>
    </submittedName>
</protein>
<dbReference type="PANTHER" id="PTHR15608:SF0">
    <property type="entry name" value="HIV TAT-SPECIFIC FACTOR 1"/>
    <property type="match status" value="1"/>
</dbReference>
<evidence type="ECO:0000313" key="4">
    <source>
        <dbReference type="Proteomes" id="UP001150062"/>
    </source>
</evidence>
<evidence type="ECO:0000313" key="3">
    <source>
        <dbReference type="EMBL" id="KAJ6242099.1"/>
    </source>
</evidence>
<proteinExistence type="predicted"/>
<gene>
    <name evidence="3" type="ORF">M0813_22871</name>
</gene>
<organism evidence="3 4">
    <name type="scientific">Anaeramoeba flamelloides</name>
    <dbReference type="NCBI Taxonomy" id="1746091"/>
    <lineage>
        <taxon>Eukaryota</taxon>
        <taxon>Metamonada</taxon>
        <taxon>Anaeramoebidae</taxon>
        <taxon>Anaeramoeba</taxon>
    </lineage>
</organism>
<sequence>MSKKFSGFQFKNTKKKHRIKSYSKPIIPPIIRKTIDPPINKAKLDEKTRIKKKRSSDKRSNLNHKVSKYKPEQQYLGPQMNKHKLEELKKRKIQKDPFTIPEINKKIQNKSVAILITGLPEDISQQDLSEHFSTYGIIRKDPITQEEMIEIFEEENENENEKKENEKEDKKEEKNNEKEKSNTPNLMFKNPFNKPKRIESKNPIKPKKTKSAVLEYFVPQSVNLAITCLNETEIRAGYKITIKKIAISKEKLAQINKETKMKKKKVKNYYDQSKELSWNYLLGEQKKKITKKQKVQLRFKKTVVLKNMYIPNEISNYDQVHDLQLEIRKKAETYGKVNKVIIASKHIDGVILVRFSELHSSKKFQKEINGKYFDKRLVTASLWDGTRYDSQEDIKEEEKRTKDFGAVILIFLHFIFIV</sequence>
<comment type="caution">
    <text evidence="3">The sequence shown here is derived from an EMBL/GenBank/DDBJ whole genome shotgun (WGS) entry which is preliminary data.</text>
</comment>
<keyword evidence="4" id="KW-1185">Reference proteome</keyword>
<name>A0ABQ8YC11_9EUKA</name>
<dbReference type="SMART" id="SM00360">
    <property type="entry name" value="RRM"/>
    <property type="match status" value="2"/>
</dbReference>
<dbReference type="PANTHER" id="PTHR15608">
    <property type="entry name" value="SPLICING FACTOR U2AF-ASSOCIATED PROTEIN 2"/>
    <property type="match status" value="1"/>
</dbReference>
<accession>A0ABQ8YC11</accession>
<feature type="region of interest" description="Disordered" evidence="1">
    <location>
        <begin position="37"/>
        <end position="73"/>
    </location>
</feature>
<feature type="compositionally biased region" description="Basic residues" evidence="1">
    <location>
        <begin position="49"/>
        <end position="68"/>
    </location>
</feature>
<dbReference type="EMBL" id="JAOAOG010000182">
    <property type="protein sequence ID" value="KAJ6242099.1"/>
    <property type="molecule type" value="Genomic_DNA"/>
</dbReference>
<evidence type="ECO:0000256" key="1">
    <source>
        <dbReference type="SAM" id="MobiDB-lite"/>
    </source>
</evidence>
<dbReference type="SUPFAM" id="SSF54928">
    <property type="entry name" value="RNA-binding domain, RBD"/>
    <property type="match status" value="2"/>
</dbReference>